<protein>
    <submittedName>
        <fullName evidence="2">Putative membrane protein DUF2306</fullName>
    </submittedName>
</protein>
<dbReference type="AlphaFoldDB" id="A0A2P8D2J7"/>
<evidence type="ECO:0000313" key="2">
    <source>
        <dbReference type="EMBL" id="PSK91431.1"/>
    </source>
</evidence>
<feature type="transmembrane region" description="Helical" evidence="1">
    <location>
        <begin position="20"/>
        <end position="41"/>
    </location>
</feature>
<dbReference type="Proteomes" id="UP000240572">
    <property type="component" value="Unassembled WGS sequence"/>
</dbReference>
<feature type="transmembrane region" description="Helical" evidence="1">
    <location>
        <begin position="192"/>
        <end position="208"/>
    </location>
</feature>
<keyword evidence="1" id="KW-0812">Transmembrane</keyword>
<evidence type="ECO:0000256" key="1">
    <source>
        <dbReference type="SAM" id="Phobius"/>
    </source>
</evidence>
<organism evidence="2 3">
    <name type="scientific">Taibaiella chishuiensis</name>
    <dbReference type="NCBI Taxonomy" id="1434707"/>
    <lineage>
        <taxon>Bacteria</taxon>
        <taxon>Pseudomonadati</taxon>
        <taxon>Bacteroidota</taxon>
        <taxon>Chitinophagia</taxon>
        <taxon>Chitinophagales</taxon>
        <taxon>Chitinophagaceae</taxon>
        <taxon>Taibaiella</taxon>
    </lineage>
</organism>
<feature type="transmembrane region" description="Helical" evidence="1">
    <location>
        <begin position="53"/>
        <end position="72"/>
    </location>
</feature>
<keyword evidence="1" id="KW-1133">Transmembrane helix</keyword>
<reference evidence="2 3" key="1">
    <citation type="submission" date="2018-03" db="EMBL/GenBank/DDBJ databases">
        <title>Genomic Encyclopedia of Type Strains, Phase III (KMG-III): the genomes of soil and plant-associated and newly described type strains.</title>
        <authorList>
            <person name="Whitman W."/>
        </authorList>
    </citation>
    <scope>NUCLEOTIDE SEQUENCE [LARGE SCALE GENOMIC DNA]</scope>
    <source>
        <strain evidence="2 3">CGMCC 1.12700</strain>
    </source>
</reference>
<dbReference type="Pfam" id="PF10067">
    <property type="entry name" value="DUF2306"/>
    <property type="match status" value="1"/>
</dbReference>
<name>A0A2P8D2J7_9BACT</name>
<sequence>MLQQKERTARKFSRTEIAQVFLWLVILALTRTFMHAADHFLELSPEALGKYFALRWVLILHITAGGGALVLGPLQFWKRLQGGNWRLHRVLGLLYLLAILASGACALILAFTTAYKINWAYAFSLQVWVAVWFTTTIIAYRSALKKRFVSHKEWMVRSYLVTFAFIVSGLLLKTDYVQQLGTFDEISPSFFWMGWSVPLFGYEVLLSLRRKN</sequence>
<feature type="transmembrane region" description="Helical" evidence="1">
    <location>
        <begin position="93"/>
        <end position="115"/>
    </location>
</feature>
<dbReference type="OrthoDB" id="195502at2"/>
<feature type="transmembrane region" description="Helical" evidence="1">
    <location>
        <begin position="154"/>
        <end position="172"/>
    </location>
</feature>
<dbReference type="EMBL" id="PYGD01000005">
    <property type="protein sequence ID" value="PSK91431.1"/>
    <property type="molecule type" value="Genomic_DNA"/>
</dbReference>
<feature type="transmembrane region" description="Helical" evidence="1">
    <location>
        <begin position="121"/>
        <end position="142"/>
    </location>
</feature>
<evidence type="ECO:0000313" key="3">
    <source>
        <dbReference type="Proteomes" id="UP000240572"/>
    </source>
</evidence>
<comment type="caution">
    <text evidence="2">The sequence shown here is derived from an EMBL/GenBank/DDBJ whole genome shotgun (WGS) entry which is preliminary data.</text>
</comment>
<accession>A0A2P8D2J7</accession>
<dbReference type="InterPro" id="IPR018750">
    <property type="entry name" value="DUF2306_membrane"/>
</dbReference>
<keyword evidence="3" id="KW-1185">Reference proteome</keyword>
<gene>
    <name evidence="2" type="ORF">B0I18_10514</name>
</gene>
<keyword evidence="1" id="KW-0472">Membrane</keyword>
<dbReference type="RefSeq" id="WP_106523590.1">
    <property type="nucleotide sequence ID" value="NZ_PYGD01000005.1"/>
</dbReference>
<proteinExistence type="predicted"/>